<feature type="transmembrane region" description="Helical" evidence="1">
    <location>
        <begin position="93"/>
        <end position="117"/>
    </location>
</feature>
<gene>
    <name evidence="2" type="ORF">NPD5_1492</name>
</gene>
<feature type="transmembrane region" description="Helical" evidence="1">
    <location>
        <begin position="53"/>
        <end position="72"/>
    </location>
</feature>
<dbReference type="EMBL" id="CP013243">
    <property type="protein sequence ID" value="APH13790.1"/>
    <property type="molecule type" value="Genomic_DNA"/>
</dbReference>
<dbReference type="AlphaFoldDB" id="A0A1L3NCD8"/>
<dbReference type="RefSeq" id="WP_072585277.1">
    <property type="nucleotide sequence ID" value="NZ_CP013243.1"/>
</dbReference>
<proteinExistence type="predicted"/>
<accession>A0A1L3NCD8</accession>
<keyword evidence="1" id="KW-0812">Transmembrane</keyword>
<keyword evidence="1" id="KW-0472">Membrane</keyword>
<name>A0A1L3NCD8_CLOSG</name>
<evidence type="ECO:0000313" key="2">
    <source>
        <dbReference type="EMBL" id="APH13790.1"/>
    </source>
</evidence>
<feature type="transmembrane region" description="Helical" evidence="1">
    <location>
        <begin position="162"/>
        <end position="183"/>
    </location>
</feature>
<sequence>MKKIYKYLLLKISSYRILGIIIIILAYQFGLFFELIGQSIEYNIYDLLIQPFDYLPLFIVISLGYLLIMYNLCDNSNFYKYLHLKFKNRVTLFNVNVSIIFILSICFTLLLNIVAIVESIGKLSFKNLWTPYFFYKMDGKINVFYEGSIVDLVTKKLTPFRYVLYTNIFIILYLALLGLLFLVINNYINKRPLTFVMVIGINAINRIIDSHFGILGKISFTHNIYILTSNKDTIYNNTFIFYRLIYWCVFLSIVYFIGRFSVLKIDCEYGD</sequence>
<dbReference type="Proteomes" id="UP000182204">
    <property type="component" value="Chromosome"/>
</dbReference>
<feature type="transmembrane region" description="Helical" evidence="1">
    <location>
        <begin position="240"/>
        <end position="258"/>
    </location>
</feature>
<evidence type="ECO:0000256" key="1">
    <source>
        <dbReference type="SAM" id="Phobius"/>
    </source>
</evidence>
<reference evidence="2 3" key="1">
    <citation type="submission" date="2015-11" db="EMBL/GenBank/DDBJ databases">
        <authorList>
            <person name="Hill K.K."/>
            <person name="Shirey T.B."/>
            <person name="Raphael B."/>
            <person name="Daligault H.E."/>
            <person name="Davenport K.W."/>
            <person name="Bruce D.C."/>
            <person name="Foley B.T."/>
            <person name="Johnson S.L."/>
        </authorList>
    </citation>
    <scope>NUCLEOTIDE SEQUENCE [LARGE SCALE GENOMIC DNA]</scope>
    <source>
        <strain evidence="2 3">CDC_1632</strain>
    </source>
</reference>
<protein>
    <submittedName>
        <fullName evidence="2">Putative membrane protein</fullName>
    </submittedName>
</protein>
<evidence type="ECO:0000313" key="3">
    <source>
        <dbReference type="Proteomes" id="UP000182204"/>
    </source>
</evidence>
<organism evidence="2 3">
    <name type="scientific">Clostridium sporogenes</name>
    <dbReference type="NCBI Taxonomy" id="1509"/>
    <lineage>
        <taxon>Bacteria</taxon>
        <taxon>Bacillati</taxon>
        <taxon>Bacillota</taxon>
        <taxon>Clostridia</taxon>
        <taxon>Eubacteriales</taxon>
        <taxon>Clostridiaceae</taxon>
        <taxon>Clostridium</taxon>
    </lineage>
</organism>
<keyword evidence="1" id="KW-1133">Transmembrane helix</keyword>
<feature type="transmembrane region" description="Helical" evidence="1">
    <location>
        <begin position="12"/>
        <end position="33"/>
    </location>
</feature>